<reference evidence="1" key="1">
    <citation type="submission" date="2024-05" db="EMBL/GenBank/DDBJ databases">
        <title>Planctomycetes of the genus Singulisphaera possess chitinolytic capabilities.</title>
        <authorList>
            <person name="Ivanova A."/>
        </authorList>
    </citation>
    <scope>NUCLEOTIDE SEQUENCE</scope>
    <source>
        <strain evidence="1">Ch08T</strain>
    </source>
</reference>
<name>A0AAU7CIH1_9BACT</name>
<dbReference type="PANTHER" id="PTHR36849">
    <property type="entry name" value="CYTOPLASMIC PROTEIN-RELATED"/>
    <property type="match status" value="1"/>
</dbReference>
<accession>A0AAU7CIH1</accession>
<sequence length="118" mass="13973">MAEIRLKRVYEPPAPDDGPRVLVERLWPRGLSKERAAVDLWIKDVAPSSELRRWFNHDPARWGEFQRRYRAELRQKKDVVDELRQKCRDGIATFVYAARDEQHNGALVLKAYLEHHDP</sequence>
<dbReference type="AlphaFoldDB" id="A0AAU7CIH1"/>
<dbReference type="EMBL" id="CP155447">
    <property type="protein sequence ID" value="XBH05317.1"/>
    <property type="molecule type" value="Genomic_DNA"/>
</dbReference>
<protein>
    <submittedName>
        <fullName evidence="1">DUF488 domain-containing protein</fullName>
    </submittedName>
</protein>
<dbReference type="RefSeq" id="WP_406698133.1">
    <property type="nucleotide sequence ID" value="NZ_CP155447.1"/>
</dbReference>
<organism evidence="1">
    <name type="scientific">Singulisphaera sp. Ch08</name>
    <dbReference type="NCBI Taxonomy" id="3120278"/>
    <lineage>
        <taxon>Bacteria</taxon>
        <taxon>Pseudomonadati</taxon>
        <taxon>Planctomycetota</taxon>
        <taxon>Planctomycetia</taxon>
        <taxon>Isosphaerales</taxon>
        <taxon>Isosphaeraceae</taxon>
        <taxon>Singulisphaera</taxon>
    </lineage>
</organism>
<proteinExistence type="predicted"/>
<dbReference type="PANTHER" id="PTHR36849:SF1">
    <property type="entry name" value="CYTOPLASMIC PROTEIN"/>
    <property type="match status" value="1"/>
</dbReference>
<dbReference type="InterPro" id="IPR052552">
    <property type="entry name" value="YeaO-like"/>
</dbReference>
<evidence type="ECO:0000313" key="1">
    <source>
        <dbReference type="EMBL" id="XBH05317.1"/>
    </source>
</evidence>
<dbReference type="Pfam" id="PF22752">
    <property type="entry name" value="DUF488-N3i"/>
    <property type="match status" value="1"/>
</dbReference>
<gene>
    <name evidence="1" type="ORF">V5E97_04675</name>
</gene>